<comment type="caution">
    <text evidence="1">The sequence shown here is derived from an EMBL/GenBank/DDBJ whole genome shotgun (WGS) entry which is preliminary data.</text>
</comment>
<dbReference type="Proteomes" id="UP000569914">
    <property type="component" value="Unassembled WGS sequence"/>
</dbReference>
<sequence length="120" mass="12653">MITPPARLLLDDLVRANPAAPHDLPLPVLSLAAVARRQARGMPDRASPGLEVPTRAGWLSLHASVPEGVRSEQVAIVIQRAAPETAVALELETYDLTAGTGDRRPLTADGSLIIAPVRGQ</sequence>
<dbReference type="AlphaFoldDB" id="A0A7Y9IDF4"/>
<proteinExistence type="predicted"/>
<organism evidence="1 2">
    <name type="scientific">Microlunatus parietis</name>
    <dbReference type="NCBI Taxonomy" id="682979"/>
    <lineage>
        <taxon>Bacteria</taxon>
        <taxon>Bacillati</taxon>
        <taxon>Actinomycetota</taxon>
        <taxon>Actinomycetes</taxon>
        <taxon>Propionibacteriales</taxon>
        <taxon>Propionibacteriaceae</taxon>
        <taxon>Microlunatus</taxon>
    </lineage>
</organism>
<name>A0A7Y9IDF4_9ACTN</name>
<evidence type="ECO:0000313" key="2">
    <source>
        <dbReference type="Proteomes" id="UP000569914"/>
    </source>
</evidence>
<keyword evidence="2" id="KW-1185">Reference proteome</keyword>
<dbReference type="EMBL" id="JACCBU010000001">
    <property type="protein sequence ID" value="NYE74284.1"/>
    <property type="molecule type" value="Genomic_DNA"/>
</dbReference>
<accession>A0A7Y9IDF4</accession>
<protein>
    <submittedName>
        <fullName evidence="1">Uncharacterized protein</fullName>
    </submittedName>
</protein>
<gene>
    <name evidence="1" type="ORF">BKA15_005613</name>
</gene>
<evidence type="ECO:0000313" key="1">
    <source>
        <dbReference type="EMBL" id="NYE74284.1"/>
    </source>
</evidence>
<reference evidence="1 2" key="1">
    <citation type="submission" date="2020-07" db="EMBL/GenBank/DDBJ databases">
        <title>Sequencing the genomes of 1000 actinobacteria strains.</title>
        <authorList>
            <person name="Klenk H.-P."/>
        </authorList>
    </citation>
    <scope>NUCLEOTIDE SEQUENCE [LARGE SCALE GENOMIC DNA]</scope>
    <source>
        <strain evidence="1 2">DSM 22083</strain>
    </source>
</reference>